<evidence type="ECO:0000256" key="4">
    <source>
        <dbReference type="ARBA" id="ARBA00023157"/>
    </source>
</evidence>
<protein>
    <submittedName>
        <fullName evidence="9">Protein-disulfide isomerase</fullName>
    </submittedName>
</protein>
<dbReference type="PANTHER" id="PTHR13887">
    <property type="entry name" value="GLUTATHIONE S-TRANSFERASE KAPPA"/>
    <property type="match status" value="1"/>
</dbReference>
<gene>
    <name evidence="9" type="ORF">SacazDRAFT_03600</name>
</gene>
<dbReference type="SUPFAM" id="SSF52833">
    <property type="entry name" value="Thioredoxin-like"/>
    <property type="match status" value="1"/>
</dbReference>
<dbReference type="GO" id="GO:0016491">
    <property type="term" value="F:oxidoreductase activity"/>
    <property type="evidence" value="ECO:0007669"/>
    <property type="project" value="UniProtKB-KW"/>
</dbReference>
<comment type="similarity">
    <text evidence="1">Belongs to the thioredoxin family. DsbA subfamily.</text>
</comment>
<accession>H8G8E4</accession>
<evidence type="ECO:0000313" key="9">
    <source>
        <dbReference type="EMBL" id="EHY90466.1"/>
    </source>
</evidence>
<evidence type="ECO:0000256" key="5">
    <source>
        <dbReference type="ARBA" id="ARBA00023284"/>
    </source>
</evidence>
<dbReference type="OrthoDB" id="117402at2"/>
<dbReference type="InterPro" id="IPR036249">
    <property type="entry name" value="Thioredoxin-like_sf"/>
</dbReference>
<dbReference type="EMBL" id="CM001466">
    <property type="protein sequence ID" value="EHY90466.1"/>
    <property type="molecule type" value="Genomic_DNA"/>
</dbReference>
<dbReference type="HOGENOM" id="CLU_000288_47_3_11"/>
<keyword evidence="5" id="KW-0676">Redox-active center</keyword>
<evidence type="ECO:0000256" key="7">
    <source>
        <dbReference type="SAM" id="Phobius"/>
    </source>
</evidence>
<dbReference type="Pfam" id="PF13462">
    <property type="entry name" value="Thioredoxin_4"/>
    <property type="match status" value="1"/>
</dbReference>
<dbReference type="Proteomes" id="UP000004705">
    <property type="component" value="Chromosome"/>
</dbReference>
<evidence type="ECO:0000259" key="8">
    <source>
        <dbReference type="Pfam" id="PF13462"/>
    </source>
</evidence>
<keyword evidence="7" id="KW-0472">Membrane</keyword>
<dbReference type="CDD" id="cd02972">
    <property type="entry name" value="DsbA_family"/>
    <property type="match status" value="1"/>
</dbReference>
<sequence length="270" mass="28616">MGGAERTARKRRQQQLAGKTDGGKVVAAARRGGGDGKRIAAIVGVVVVVLAVVIGGLVWTNASKNATEGQAIEPATTQVDLPERRDGAVVVLGDENAPVTIDVYADFLCPVCASFEHQYGPQLKDKVASGQVQVRQHMLPMLMERSDPPGYSLDSANAALLAADEGKFVEFHDSLFAQQPEEGKRGYDKDQLIQLGRDLGITGEAFADGVRSGKYDGLLEQEMQRVSNDTSLHRDFGGGNVGFGTPTVVANGKIVDLGDTAWLDKVAPAS</sequence>
<evidence type="ECO:0000256" key="2">
    <source>
        <dbReference type="ARBA" id="ARBA00022729"/>
    </source>
</evidence>
<feature type="domain" description="Thioredoxin-like fold" evidence="8">
    <location>
        <begin position="90"/>
        <end position="256"/>
    </location>
</feature>
<keyword evidence="3" id="KW-0560">Oxidoreductase</keyword>
<evidence type="ECO:0000313" key="10">
    <source>
        <dbReference type="Proteomes" id="UP000004705"/>
    </source>
</evidence>
<dbReference type="AlphaFoldDB" id="H8G8E4"/>
<proteinExistence type="inferred from homology"/>
<evidence type="ECO:0000256" key="3">
    <source>
        <dbReference type="ARBA" id="ARBA00023002"/>
    </source>
</evidence>
<dbReference type="GO" id="GO:0016853">
    <property type="term" value="F:isomerase activity"/>
    <property type="evidence" value="ECO:0007669"/>
    <property type="project" value="UniProtKB-KW"/>
</dbReference>
<dbReference type="Gene3D" id="3.40.30.10">
    <property type="entry name" value="Glutaredoxin"/>
    <property type="match status" value="1"/>
</dbReference>
<dbReference type="RefSeq" id="WP_005443886.1">
    <property type="nucleotide sequence ID" value="NZ_CM001466.1"/>
</dbReference>
<keyword evidence="9" id="KW-0413">Isomerase</keyword>
<evidence type="ECO:0000256" key="1">
    <source>
        <dbReference type="ARBA" id="ARBA00005791"/>
    </source>
</evidence>
<evidence type="ECO:0000256" key="6">
    <source>
        <dbReference type="SAM" id="MobiDB-lite"/>
    </source>
</evidence>
<name>H8G8E4_9PSEU</name>
<feature type="transmembrane region" description="Helical" evidence="7">
    <location>
        <begin position="39"/>
        <end position="59"/>
    </location>
</feature>
<keyword evidence="2" id="KW-0732">Signal</keyword>
<keyword evidence="7" id="KW-0812">Transmembrane</keyword>
<keyword evidence="10" id="KW-1185">Reference proteome</keyword>
<keyword evidence="7" id="KW-1133">Transmembrane helix</keyword>
<organism evidence="9 10">
    <name type="scientific">Saccharomonospora azurea NA-128</name>
    <dbReference type="NCBI Taxonomy" id="882081"/>
    <lineage>
        <taxon>Bacteria</taxon>
        <taxon>Bacillati</taxon>
        <taxon>Actinomycetota</taxon>
        <taxon>Actinomycetes</taxon>
        <taxon>Pseudonocardiales</taxon>
        <taxon>Pseudonocardiaceae</taxon>
        <taxon>Saccharomonospora</taxon>
    </lineage>
</organism>
<reference evidence="9 10" key="1">
    <citation type="journal article" date="2012" name="Stand. Genomic Sci.">
        <title>Genome sequence of the soil bacterium Saccharomonospora azurea type strain (NA-128(T)).</title>
        <authorList>
            <person name="Klenk H.P."/>
            <person name="Held B."/>
            <person name="Lucas S."/>
            <person name="Lapidus A."/>
            <person name="Copeland A."/>
            <person name="Hammon N."/>
            <person name="Pitluck S."/>
            <person name="Goodwin L.A."/>
            <person name="Han C."/>
            <person name="Tapia R."/>
            <person name="Brambilla E.M."/>
            <person name="Potter G."/>
            <person name="Land M."/>
            <person name="Ivanova N."/>
            <person name="Rohde M."/>
            <person name="Goker M."/>
            <person name="Detter J.C."/>
            <person name="Kyrpides N.C."/>
            <person name="Woyke T."/>
        </authorList>
    </citation>
    <scope>NUCLEOTIDE SEQUENCE [LARGE SCALE GENOMIC DNA]</scope>
    <source>
        <strain evidence="9 10">NA-128</strain>
    </source>
</reference>
<dbReference type="InterPro" id="IPR012336">
    <property type="entry name" value="Thioredoxin-like_fold"/>
</dbReference>
<feature type="region of interest" description="Disordered" evidence="6">
    <location>
        <begin position="1"/>
        <end position="23"/>
    </location>
</feature>
<keyword evidence="4" id="KW-1015">Disulfide bond</keyword>
<dbReference type="PANTHER" id="PTHR13887:SF14">
    <property type="entry name" value="DISULFIDE BOND FORMATION PROTEIN D"/>
    <property type="match status" value="1"/>
</dbReference>